<dbReference type="PROSITE" id="PS50823">
    <property type="entry name" value="KH_TYPE_2"/>
    <property type="match status" value="1"/>
</dbReference>
<keyword evidence="13" id="KW-1185">Reference proteome</keyword>
<evidence type="ECO:0000256" key="4">
    <source>
        <dbReference type="ARBA" id="ARBA00022980"/>
    </source>
</evidence>
<gene>
    <name evidence="8" type="primary">rpsC</name>
    <name evidence="12" type="ORF">EJ104_12090</name>
</gene>
<evidence type="ECO:0000256" key="5">
    <source>
        <dbReference type="ARBA" id="ARBA00023274"/>
    </source>
</evidence>
<evidence type="ECO:0000259" key="11">
    <source>
        <dbReference type="PROSITE" id="PS50823"/>
    </source>
</evidence>
<dbReference type="SUPFAM" id="SSF54814">
    <property type="entry name" value="Prokaryotic type KH domain (KH-domain type II)"/>
    <property type="match status" value="1"/>
</dbReference>
<evidence type="ECO:0000256" key="1">
    <source>
        <dbReference type="ARBA" id="ARBA00010761"/>
    </source>
</evidence>
<keyword evidence="4 8" id="KW-0689">Ribosomal protein</keyword>
<dbReference type="InterPro" id="IPR057258">
    <property type="entry name" value="Ribosomal_uS3"/>
</dbReference>
<dbReference type="HAMAP" id="MF_01309_B">
    <property type="entry name" value="Ribosomal_uS3_B"/>
    <property type="match status" value="1"/>
</dbReference>
<dbReference type="InterPro" id="IPR015946">
    <property type="entry name" value="KH_dom-like_a/b"/>
</dbReference>
<feature type="compositionally biased region" description="Basic and acidic residues" evidence="10">
    <location>
        <begin position="224"/>
        <end position="241"/>
    </location>
</feature>
<dbReference type="InterPro" id="IPR036419">
    <property type="entry name" value="Ribosomal_S3_C_sf"/>
</dbReference>
<evidence type="ECO:0000256" key="9">
    <source>
        <dbReference type="RuleBase" id="RU003624"/>
    </source>
</evidence>
<dbReference type="AlphaFoldDB" id="A0A3S0JMJ4"/>
<dbReference type="InterPro" id="IPR004087">
    <property type="entry name" value="KH_dom"/>
</dbReference>
<dbReference type="GO" id="GO:0003735">
    <property type="term" value="F:structural constituent of ribosome"/>
    <property type="evidence" value="ECO:0007669"/>
    <property type="project" value="InterPro"/>
</dbReference>
<keyword evidence="2 8" id="KW-0699">rRNA-binding</keyword>
<dbReference type="GO" id="GO:0022627">
    <property type="term" value="C:cytosolic small ribosomal subunit"/>
    <property type="evidence" value="ECO:0007669"/>
    <property type="project" value="TreeGrafter"/>
</dbReference>
<evidence type="ECO:0000256" key="8">
    <source>
        <dbReference type="HAMAP-Rule" id="MF_01309"/>
    </source>
</evidence>
<comment type="similarity">
    <text evidence="1 8 9">Belongs to the universal ribosomal protein uS3 family.</text>
</comment>
<protein>
    <recommendedName>
        <fullName evidence="7 8">Small ribosomal subunit protein uS3</fullName>
    </recommendedName>
</protein>
<dbReference type="PROSITE" id="PS50084">
    <property type="entry name" value="KH_TYPE_1"/>
    <property type="match status" value="1"/>
</dbReference>
<feature type="domain" description="KH type-2" evidence="11">
    <location>
        <begin position="39"/>
        <end position="108"/>
    </location>
</feature>
<dbReference type="PANTHER" id="PTHR11760">
    <property type="entry name" value="30S/40S RIBOSOMAL PROTEIN S3"/>
    <property type="match status" value="1"/>
</dbReference>
<comment type="subunit">
    <text evidence="8">Part of the 30S ribosomal subunit. Forms a tight complex with proteins S10 and S14.</text>
</comment>
<sequence>MGNKINPNGFRLGVTRGWNSRWYAGKKNYSQLLREDEQIRQLVHKELQAAGIARIEIERAGQQINVIISAAKPGIVIGKGGESIKAIRQRIENMVEAGTVAVNVAEIPNPNTSAPLVALRIAEQIERRFAFRRAMKQAAQRVMESGARGCKVVLSGRLGGAEQSRTEKVLEGRVPLHTLRADIDYGTATASTTYGQLGIKVLVFNGEVIGGRTETGQTRGPRSAGRDEDGAERRNRGERPAGGRRRPTARRRQGGPNAAS</sequence>
<dbReference type="Gene3D" id="3.30.1140.32">
    <property type="entry name" value="Ribosomal protein S3, C-terminal domain"/>
    <property type="match status" value="1"/>
</dbReference>
<dbReference type="GO" id="GO:0019843">
    <property type="term" value="F:rRNA binding"/>
    <property type="evidence" value="ECO:0007669"/>
    <property type="project" value="UniProtKB-UniRule"/>
</dbReference>
<proteinExistence type="inferred from homology"/>
<dbReference type="InterPro" id="IPR004044">
    <property type="entry name" value="KH_dom_type_2"/>
</dbReference>
<dbReference type="FunFam" id="3.30.300.20:FF:000001">
    <property type="entry name" value="30S ribosomal protein S3"/>
    <property type="match status" value="1"/>
</dbReference>
<dbReference type="InterPro" id="IPR005704">
    <property type="entry name" value="Ribosomal_uS3_bac-typ"/>
</dbReference>
<dbReference type="InterPro" id="IPR001351">
    <property type="entry name" value="Ribosomal_uS3_C"/>
</dbReference>
<dbReference type="OrthoDB" id="9806396at2"/>
<keyword evidence="5 8" id="KW-0687">Ribonucleoprotein</keyword>
<dbReference type="InterPro" id="IPR009019">
    <property type="entry name" value="KH_sf_prok-type"/>
</dbReference>
<evidence type="ECO:0000256" key="2">
    <source>
        <dbReference type="ARBA" id="ARBA00022730"/>
    </source>
</evidence>
<dbReference type="SMART" id="SM00322">
    <property type="entry name" value="KH"/>
    <property type="match status" value="1"/>
</dbReference>
<dbReference type="GO" id="GO:0003729">
    <property type="term" value="F:mRNA binding"/>
    <property type="evidence" value="ECO:0007669"/>
    <property type="project" value="UniProtKB-UniRule"/>
</dbReference>
<feature type="region of interest" description="Disordered" evidence="10">
    <location>
        <begin position="211"/>
        <end position="260"/>
    </location>
</feature>
<dbReference type="PANTHER" id="PTHR11760:SF19">
    <property type="entry name" value="SMALL RIBOSOMAL SUBUNIT PROTEIN US3C"/>
    <property type="match status" value="1"/>
</dbReference>
<evidence type="ECO:0000313" key="13">
    <source>
        <dbReference type="Proteomes" id="UP000277766"/>
    </source>
</evidence>
<dbReference type="Pfam" id="PF07650">
    <property type="entry name" value="KH_2"/>
    <property type="match status" value="1"/>
</dbReference>
<dbReference type="SUPFAM" id="SSF54821">
    <property type="entry name" value="Ribosomal protein S3 C-terminal domain"/>
    <property type="match status" value="1"/>
</dbReference>
<dbReference type="Pfam" id="PF00189">
    <property type="entry name" value="Ribosomal_S3_C"/>
    <property type="match status" value="1"/>
</dbReference>
<dbReference type="Gene3D" id="3.30.300.20">
    <property type="match status" value="1"/>
</dbReference>
<reference evidence="12 13" key="1">
    <citation type="submission" date="2018-12" db="EMBL/GenBank/DDBJ databases">
        <title>Deinococcus radiophilus ATCC 27603 genome sequencing and assembly.</title>
        <authorList>
            <person name="Maclea K.S."/>
            <person name="Maynard C.R."/>
        </authorList>
    </citation>
    <scope>NUCLEOTIDE SEQUENCE [LARGE SCALE GENOMIC DNA]</scope>
    <source>
        <strain evidence="12 13">ATCC 27603</strain>
    </source>
</reference>
<dbReference type="RefSeq" id="WP_126353171.1">
    <property type="nucleotide sequence ID" value="NZ_CP086380.1"/>
</dbReference>
<dbReference type="CDD" id="cd02412">
    <property type="entry name" value="KH-II_30S_S3"/>
    <property type="match status" value="1"/>
</dbReference>
<name>A0A3S0JMJ4_9DEIO</name>
<comment type="function">
    <text evidence="6 8">Binds the lower part of the 30S subunit head. Binds mRNA in the 70S ribosome, positioning it for translation.</text>
</comment>
<dbReference type="EMBL" id="RXPE01000037">
    <property type="protein sequence ID" value="RTR25146.1"/>
    <property type="molecule type" value="Genomic_DNA"/>
</dbReference>
<keyword evidence="3 8" id="KW-0694">RNA-binding</keyword>
<evidence type="ECO:0000256" key="7">
    <source>
        <dbReference type="ARBA" id="ARBA00035257"/>
    </source>
</evidence>
<organism evidence="12 13">
    <name type="scientific">Deinococcus radiophilus</name>
    <dbReference type="NCBI Taxonomy" id="32062"/>
    <lineage>
        <taxon>Bacteria</taxon>
        <taxon>Thermotogati</taxon>
        <taxon>Deinococcota</taxon>
        <taxon>Deinococci</taxon>
        <taxon>Deinococcales</taxon>
        <taxon>Deinococcaceae</taxon>
        <taxon>Deinococcus</taxon>
    </lineage>
</organism>
<comment type="caution">
    <text evidence="12">The sequence shown here is derived from an EMBL/GenBank/DDBJ whole genome shotgun (WGS) entry which is preliminary data.</text>
</comment>
<dbReference type="Proteomes" id="UP000277766">
    <property type="component" value="Unassembled WGS sequence"/>
</dbReference>
<evidence type="ECO:0000313" key="12">
    <source>
        <dbReference type="EMBL" id="RTR25146.1"/>
    </source>
</evidence>
<evidence type="ECO:0000256" key="6">
    <source>
        <dbReference type="ARBA" id="ARBA00024998"/>
    </source>
</evidence>
<dbReference type="GO" id="GO:0006412">
    <property type="term" value="P:translation"/>
    <property type="evidence" value="ECO:0007669"/>
    <property type="project" value="UniProtKB-UniRule"/>
</dbReference>
<dbReference type="PROSITE" id="PS00548">
    <property type="entry name" value="RIBOSOMAL_S3"/>
    <property type="match status" value="1"/>
</dbReference>
<dbReference type="InterPro" id="IPR018280">
    <property type="entry name" value="Ribosomal_uS3_CS"/>
</dbReference>
<feature type="compositionally biased region" description="Basic residues" evidence="10">
    <location>
        <begin position="242"/>
        <end position="253"/>
    </location>
</feature>
<accession>A0A3S0JMJ4</accession>
<evidence type="ECO:0000256" key="10">
    <source>
        <dbReference type="SAM" id="MobiDB-lite"/>
    </source>
</evidence>
<dbReference type="NCBIfam" id="TIGR01009">
    <property type="entry name" value="rpsC_bact"/>
    <property type="match status" value="1"/>
</dbReference>
<evidence type="ECO:0000256" key="3">
    <source>
        <dbReference type="ARBA" id="ARBA00022884"/>
    </source>
</evidence>